<dbReference type="GO" id="GO:0006310">
    <property type="term" value="P:DNA recombination"/>
    <property type="evidence" value="ECO:0007669"/>
    <property type="project" value="UniProtKB-KW"/>
</dbReference>
<comment type="caution">
    <text evidence="5">The sequence shown here is derived from an EMBL/GenBank/DDBJ whole genome shotgun (WGS) entry which is preliminary data.</text>
</comment>
<reference evidence="5" key="2">
    <citation type="journal article" date="2022" name="Microbiol. Resour. Announc.">
        <title>Metagenome Sequencing to Explore Phylogenomics of Terrestrial Cyanobacteria.</title>
        <authorList>
            <person name="Ward R.D."/>
            <person name="Stajich J.E."/>
            <person name="Johansen J.R."/>
            <person name="Huntemann M."/>
            <person name="Clum A."/>
            <person name="Foster B."/>
            <person name="Foster B."/>
            <person name="Roux S."/>
            <person name="Palaniappan K."/>
            <person name="Varghese N."/>
            <person name="Mukherjee S."/>
            <person name="Reddy T.B.K."/>
            <person name="Daum C."/>
            <person name="Copeland A."/>
            <person name="Chen I.A."/>
            <person name="Ivanova N.N."/>
            <person name="Kyrpides N.C."/>
            <person name="Shapiro N."/>
            <person name="Eloe-Fadrosh E.A."/>
            <person name="Pietrasiak N."/>
        </authorList>
    </citation>
    <scope>NUCLEOTIDE SEQUENCE</scope>
    <source>
        <strain evidence="5">JT2-VF2</strain>
    </source>
</reference>
<dbReference type="PROSITE" id="PS51898">
    <property type="entry name" value="TYR_RECOMBINASE"/>
    <property type="match status" value="1"/>
</dbReference>
<evidence type="ECO:0000256" key="1">
    <source>
        <dbReference type="ARBA" id="ARBA00008857"/>
    </source>
</evidence>
<dbReference type="PANTHER" id="PTHR30629:SF2">
    <property type="entry name" value="PROPHAGE INTEGRASE INTS-RELATED"/>
    <property type="match status" value="1"/>
</dbReference>
<dbReference type="Gene3D" id="1.10.443.10">
    <property type="entry name" value="Intergrase catalytic core"/>
    <property type="match status" value="1"/>
</dbReference>
<dbReference type="EMBL" id="JAHHHN010000001">
    <property type="protein sequence ID" value="MBW4559655.1"/>
    <property type="molecule type" value="Genomic_DNA"/>
</dbReference>
<dbReference type="GO" id="GO:0003677">
    <property type="term" value="F:DNA binding"/>
    <property type="evidence" value="ECO:0007669"/>
    <property type="project" value="InterPro"/>
</dbReference>
<dbReference type="Pfam" id="PF12167">
    <property type="entry name" value="Arm-DNA-bind_2"/>
    <property type="match status" value="1"/>
</dbReference>
<dbReference type="InterPro" id="IPR011010">
    <property type="entry name" value="DNA_brk_join_enz"/>
</dbReference>
<dbReference type="GO" id="GO:0015074">
    <property type="term" value="P:DNA integration"/>
    <property type="evidence" value="ECO:0007669"/>
    <property type="project" value="UniProtKB-KW"/>
</dbReference>
<dbReference type="SUPFAM" id="SSF56349">
    <property type="entry name" value="DNA breaking-rejoining enzymes"/>
    <property type="match status" value="1"/>
</dbReference>
<keyword evidence="2" id="KW-0229">DNA integration</keyword>
<comment type="similarity">
    <text evidence="1">Belongs to the 'phage' integrase family.</text>
</comment>
<sequence length="395" mass="44678">MYDKPSQRKTPKGNVSIVVSHGRLQLRFRHAGKRHNLSIGLADTKLNRKAAEAKKAQIELDIASGNFDPTLKKYKPELALTLLKSEITPQIGMKITELWEGYLAYKSSSLKETTKGYHNSFTKLFTRLGDIPLLDAVKVKAGLEAITTVHQTKRALIQLNAACKWGVKHGLIGTNPYVGMANEMPKYRYQLEPKPNAFTEEEREKIIQAFKNHRGNWNGRGFTGISYAHYAPFVEFLFLTGCRPSEAIGLQWKHITEDCGFIRFEGLVTTSGNGIPIRVEGSKNNKKRRFSCSERLRQLLLSIKPENPHPDALVFPSPKGKVITYNNFCNNAWNRIVDPIKPDTTPYSCRDTFITLQIIKGIPESVIAGWCDTSVEMIEKHYADFLKMLSLRPID</sequence>
<proteinExistence type="inferred from homology"/>
<reference evidence="5" key="1">
    <citation type="submission" date="2021-05" db="EMBL/GenBank/DDBJ databases">
        <authorList>
            <person name="Pietrasiak N."/>
            <person name="Ward R."/>
            <person name="Stajich J.E."/>
            <person name="Kurbessoian T."/>
        </authorList>
    </citation>
    <scope>NUCLEOTIDE SEQUENCE</scope>
    <source>
        <strain evidence="5">JT2-VF2</strain>
    </source>
</reference>
<dbReference type="PANTHER" id="PTHR30629">
    <property type="entry name" value="PROPHAGE INTEGRASE"/>
    <property type="match status" value="1"/>
</dbReference>
<dbReference type="AlphaFoldDB" id="A0A951UF95"/>
<dbReference type="InterPro" id="IPR050808">
    <property type="entry name" value="Phage_Integrase"/>
</dbReference>
<evidence type="ECO:0000256" key="3">
    <source>
        <dbReference type="ARBA" id="ARBA00023172"/>
    </source>
</evidence>
<evidence type="ECO:0000313" key="6">
    <source>
        <dbReference type="Proteomes" id="UP000715781"/>
    </source>
</evidence>
<evidence type="ECO:0000259" key="4">
    <source>
        <dbReference type="PROSITE" id="PS51898"/>
    </source>
</evidence>
<dbReference type="InterPro" id="IPR013762">
    <property type="entry name" value="Integrase-like_cat_sf"/>
</dbReference>
<protein>
    <submittedName>
        <fullName evidence="5">DUF3596 domain-containing protein</fullName>
    </submittedName>
</protein>
<gene>
    <name evidence="5" type="ORF">KME32_00615</name>
</gene>
<dbReference type="Pfam" id="PF00589">
    <property type="entry name" value="Phage_integrase"/>
    <property type="match status" value="1"/>
</dbReference>
<dbReference type="InterPro" id="IPR002104">
    <property type="entry name" value="Integrase_catalytic"/>
</dbReference>
<feature type="domain" description="Tyr recombinase" evidence="4">
    <location>
        <begin position="193"/>
        <end position="395"/>
    </location>
</feature>
<name>A0A951UF95_9NOST</name>
<keyword evidence="3" id="KW-0233">DNA recombination</keyword>
<dbReference type="InterPro" id="IPR022000">
    <property type="entry name" value="Min27-like_integrase_DNA_bind"/>
</dbReference>
<evidence type="ECO:0000313" key="5">
    <source>
        <dbReference type="EMBL" id="MBW4559655.1"/>
    </source>
</evidence>
<accession>A0A951UF95</accession>
<evidence type="ECO:0000256" key="2">
    <source>
        <dbReference type="ARBA" id="ARBA00022908"/>
    </source>
</evidence>
<dbReference type="Proteomes" id="UP000715781">
    <property type="component" value="Unassembled WGS sequence"/>
</dbReference>
<organism evidence="5 6">
    <name type="scientific">Mojavia pulchra JT2-VF2</name>
    <dbReference type="NCBI Taxonomy" id="287848"/>
    <lineage>
        <taxon>Bacteria</taxon>
        <taxon>Bacillati</taxon>
        <taxon>Cyanobacteriota</taxon>
        <taxon>Cyanophyceae</taxon>
        <taxon>Nostocales</taxon>
        <taxon>Nostocaceae</taxon>
    </lineage>
</organism>